<dbReference type="GO" id="GO:0008080">
    <property type="term" value="F:N-acetyltransferase activity"/>
    <property type="evidence" value="ECO:0007669"/>
    <property type="project" value="InterPro"/>
</dbReference>
<protein>
    <submittedName>
        <fullName evidence="3">Acetyltransferase</fullName>
        <ecNumber evidence="3">2.3.1.-</ecNumber>
    </submittedName>
</protein>
<dbReference type="InterPro" id="IPR016181">
    <property type="entry name" value="Acyl_CoA_acyltransferase"/>
</dbReference>
<gene>
    <name evidence="3" type="ORF">M997_0653</name>
</gene>
<comment type="caution">
    <text evidence="3">The sequence shown here is derived from an EMBL/GenBank/DDBJ whole genome shotgun (WGS) entry which is preliminary data.</text>
</comment>
<dbReference type="SUPFAM" id="SSF55729">
    <property type="entry name" value="Acyl-CoA N-acyltransferases (Nat)"/>
    <property type="match status" value="1"/>
</dbReference>
<evidence type="ECO:0000313" key="4">
    <source>
        <dbReference type="Proteomes" id="UP000078250"/>
    </source>
</evidence>
<keyword evidence="3" id="KW-0012">Acyltransferase</keyword>
<feature type="domain" description="N-acetyltransferase" evidence="2">
    <location>
        <begin position="11"/>
        <end position="169"/>
    </location>
</feature>
<dbReference type="Gene3D" id="3.40.630.30">
    <property type="match status" value="1"/>
</dbReference>
<dbReference type="EMBL" id="LXEV01000011">
    <property type="protein sequence ID" value="OAT49438.1"/>
    <property type="molecule type" value="Genomic_DNA"/>
</dbReference>
<dbReference type="CDD" id="cd04301">
    <property type="entry name" value="NAT_SF"/>
    <property type="match status" value="1"/>
</dbReference>
<dbReference type="AlphaFoldDB" id="A0AAJ3HUD2"/>
<dbReference type="EC" id="2.3.1.-" evidence="3"/>
<evidence type="ECO:0000313" key="3">
    <source>
        <dbReference type="EMBL" id="OAT49438.1"/>
    </source>
</evidence>
<dbReference type="Proteomes" id="UP000078250">
    <property type="component" value="Unassembled WGS sequence"/>
</dbReference>
<keyword evidence="1 3" id="KW-0808">Transferase</keyword>
<accession>A0AAJ3HUD2</accession>
<evidence type="ECO:0000259" key="2">
    <source>
        <dbReference type="PROSITE" id="PS51186"/>
    </source>
</evidence>
<name>A0AAJ3HUD2_PROHU</name>
<dbReference type="InterPro" id="IPR000182">
    <property type="entry name" value="GNAT_dom"/>
</dbReference>
<proteinExistence type="predicted"/>
<dbReference type="RefSeq" id="WP_064718752.1">
    <property type="nucleotide sequence ID" value="NZ_LXEV01000011.1"/>
</dbReference>
<dbReference type="PANTHER" id="PTHR13947:SF37">
    <property type="entry name" value="LD18367P"/>
    <property type="match status" value="1"/>
</dbReference>
<dbReference type="InterPro" id="IPR050769">
    <property type="entry name" value="NAT_camello-type"/>
</dbReference>
<dbReference type="Pfam" id="PF00583">
    <property type="entry name" value="Acetyltransf_1"/>
    <property type="match status" value="1"/>
</dbReference>
<sequence>MTAIQATTQNIVIRAIEEKDNAGIARIIREVSAEHGLTADKGFAVGDPILDTLYDVYDQPRSAYWVVEMDGEIVGGGGVAPLAGGDNNTCELQKMYLSSVLRGKGIAKKIVQQSLAFGKEQGYSRCYLETTDILKAAIGLYEKLGFEFIDEALGNTGHGDCEIRMLKYL</sequence>
<dbReference type="PANTHER" id="PTHR13947">
    <property type="entry name" value="GNAT FAMILY N-ACETYLTRANSFERASE"/>
    <property type="match status" value="1"/>
</dbReference>
<dbReference type="PROSITE" id="PS51186">
    <property type="entry name" value="GNAT"/>
    <property type="match status" value="1"/>
</dbReference>
<organism evidence="3 4">
    <name type="scientific">Proteus hauseri ATCC 700826</name>
    <dbReference type="NCBI Taxonomy" id="1354271"/>
    <lineage>
        <taxon>Bacteria</taxon>
        <taxon>Pseudomonadati</taxon>
        <taxon>Pseudomonadota</taxon>
        <taxon>Gammaproteobacteria</taxon>
        <taxon>Enterobacterales</taxon>
        <taxon>Morganellaceae</taxon>
        <taxon>Proteus</taxon>
    </lineage>
</organism>
<reference evidence="3 4" key="1">
    <citation type="submission" date="2016-04" db="EMBL/GenBank/DDBJ databases">
        <title>ATOL: Assembling a taxonomically balanced genome-scale reconstruction of the evolutionary history of the Enterobacteriaceae.</title>
        <authorList>
            <person name="Plunkett G.III."/>
            <person name="Neeno-Eckwall E.C."/>
            <person name="Glasner J.D."/>
            <person name="Perna N.T."/>
        </authorList>
    </citation>
    <scope>NUCLEOTIDE SEQUENCE [LARGE SCALE GENOMIC DNA]</scope>
    <source>
        <strain evidence="3 4">ATCC 700826</strain>
    </source>
</reference>
<evidence type="ECO:0000256" key="1">
    <source>
        <dbReference type="ARBA" id="ARBA00022679"/>
    </source>
</evidence>
<keyword evidence="4" id="KW-1185">Reference proteome</keyword>